<evidence type="ECO:0000313" key="2">
    <source>
        <dbReference type="Proteomes" id="UP000529861"/>
    </source>
</evidence>
<dbReference type="Pfam" id="PF20323">
    <property type="entry name" value="DUF6618"/>
    <property type="match status" value="1"/>
</dbReference>
<dbReference type="EMBL" id="JABEQB010000008">
    <property type="protein sequence ID" value="NNG66447.1"/>
    <property type="molecule type" value="Genomic_DNA"/>
</dbReference>
<dbReference type="Proteomes" id="UP000529861">
    <property type="component" value="Unassembled WGS sequence"/>
</dbReference>
<protein>
    <submittedName>
        <fullName evidence="1">Uncharacterized protein</fullName>
    </submittedName>
</protein>
<organism evidence="1 2">
    <name type="scientific">Caldanaerobacter subterraneus</name>
    <dbReference type="NCBI Taxonomy" id="911092"/>
    <lineage>
        <taxon>Bacteria</taxon>
        <taxon>Bacillati</taxon>
        <taxon>Bacillota</taxon>
        <taxon>Clostridia</taxon>
        <taxon>Thermoanaerobacterales</taxon>
        <taxon>Thermoanaerobacteraceae</taxon>
        <taxon>Caldanaerobacter</taxon>
    </lineage>
</organism>
<proteinExistence type="predicted"/>
<comment type="caution">
    <text evidence="1">The sequence shown here is derived from an EMBL/GenBank/DDBJ whole genome shotgun (WGS) entry which is preliminary data.</text>
</comment>
<dbReference type="InterPro" id="IPR046726">
    <property type="entry name" value="DUF6618"/>
</dbReference>
<dbReference type="AlphaFoldDB" id="A0A7Y2L623"/>
<evidence type="ECO:0000313" key="1">
    <source>
        <dbReference type="EMBL" id="NNG66447.1"/>
    </source>
</evidence>
<accession>A0A7Y2L623</accession>
<name>A0A7Y2L623_9THEO</name>
<sequence>MIEFSCKHRFDDGEIKEWVGKVEDIKDYGNYYEIEISVNDVSNTVIVGKYSKGWFLVIPFWDVGVSLEKLDDLTGNIEKLSVVTENEVDGVTIAYALAALNRGIIQNKVSK</sequence>
<reference evidence="1 2" key="1">
    <citation type="submission" date="2020-04" db="EMBL/GenBank/DDBJ databases">
        <title>Draft genome sequence of Caldanaerobacter sunterraneus. strain 1523vc isolated from Griffin hot spring, Kamchatka, Russia.</title>
        <authorList>
            <person name="Toshchakov S.V."/>
            <person name="Podosokorskaya O.A."/>
            <person name="Kublanov I.V."/>
            <person name="Korzhenkov A."/>
            <person name="Patrushev M.V."/>
        </authorList>
    </citation>
    <scope>NUCLEOTIDE SEQUENCE [LARGE SCALE GENOMIC DNA]</scope>
    <source>
        <strain evidence="1 2">1523vc</strain>
    </source>
</reference>
<dbReference type="RefSeq" id="WP_170270638.1">
    <property type="nucleotide sequence ID" value="NZ_JABEQB010000008.1"/>
</dbReference>
<gene>
    <name evidence="1" type="ORF">HKI81_04230</name>
</gene>